<dbReference type="InterPro" id="IPR036412">
    <property type="entry name" value="HAD-like_sf"/>
</dbReference>
<feature type="active site" description="Proton donor" evidence="5">
    <location>
        <position position="12"/>
    </location>
</feature>
<keyword evidence="2 7" id="KW-0479">Metal-binding</keyword>
<proteinExistence type="predicted"/>
<dbReference type="GO" id="GO:0009229">
    <property type="term" value="P:thiamine diphosphate biosynthetic process"/>
    <property type="evidence" value="ECO:0007669"/>
    <property type="project" value="EnsemblPlants"/>
</dbReference>
<evidence type="ECO:0000313" key="8">
    <source>
        <dbReference type="EMBL" id="CAA3022242.1"/>
    </source>
</evidence>
<gene>
    <name evidence="8" type="ORF">OLEA9_A043866</name>
</gene>
<evidence type="ECO:0000256" key="3">
    <source>
        <dbReference type="ARBA" id="ARBA00022801"/>
    </source>
</evidence>
<name>A0A8S0UW01_OLEEU</name>
<feature type="binding site" evidence="7">
    <location>
        <position position="178"/>
    </location>
    <ligand>
        <name>Mg(2+)</name>
        <dbReference type="ChEBI" id="CHEBI:18420"/>
    </ligand>
</feature>
<dbReference type="NCBIfam" id="TIGR01489">
    <property type="entry name" value="DKMTPPase-SF"/>
    <property type="match status" value="1"/>
</dbReference>
<dbReference type="GO" id="GO:0052732">
    <property type="term" value="F:phosphoethanolamine phosphatase activity"/>
    <property type="evidence" value="ECO:0007669"/>
    <property type="project" value="EnsemblPlants"/>
</dbReference>
<dbReference type="Gramene" id="OE9A043866T1">
    <property type="protein sequence ID" value="OE9A043866C1"/>
    <property type="gene ID" value="OE9A043866"/>
</dbReference>
<evidence type="ECO:0000256" key="5">
    <source>
        <dbReference type="PIRSR" id="PIRSR031051-1"/>
    </source>
</evidence>
<organism evidence="8 9">
    <name type="scientific">Olea europaea subsp. europaea</name>
    <dbReference type="NCBI Taxonomy" id="158383"/>
    <lineage>
        <taxon>Eukaryota</taxon>
        <taxon>Viridiplantae</taxon>
        <taxon>Streptophyta</taxon>
        <taxon>Embryophyta</taxon>
        <taxon>Tracheophyta</taxon>
        <taxon>Spermatophyta</taxon>
        <taxon>Magnoliopsida</taxon>
        <taxon>eudicotyledons</taxon>
        <taxon>Gunneridae</taxon>
        <taxon>Pentapetalae</taxon>
        <taxon>asterids</taxon>
        <taxon>lamiids</taxon>
        <taxon>Lamiales</taxon>
        <taxon>Oleaceae</taxon>
        <taxon>Oleeae</taxon>
        <taxon>Olea</taxon>
    </lineage>
</organism>
<dbReference type="EMBL" id="CACTIH010009066">
    <property type="protein sequence ID" value="CAA3022242.1"/>
    <property type="molecule type" value="Genomic_DNA"/>
</dbReference>
<dbReference type="GO" id="GO:0046872">
    <property type="term" value="F:metal ion binding"/>
    <property type="evidence" value="ECO:0007669"/>
    <property type="project" value="UniProtKB-KW"/>
</dbReference>
<dbReference type="PANTHER" id="PTHR20889:SF19">
    <property type="entry name" value="THIAMINE PHOSPHATE PHOSPHATASE-LIKE PROTEIN"/>
    <property type="match status" value="1"/>
</dbReference>
<evidence type="ECO:0000256" key="4">
    <source>
        <dbReference type="ARBA" id="ARBA00022842"/>
    </source>
</evidence>
<dbReference type="AlphaFoldDB" id="A0A8S0UW01"/>
<dbReference type="OrthoDB" id="10267182at2759"/>
<evidence type="ECO:0000256" key="7">
    <source>
        <dbReference type="PIRSR" id="PIRSR031051-3"/>
    </source>
</evidence>
<evidence type="ECO:0000313" key="9">
    <source>
        <dbReference type="Proteomes" id="UP000594638"/>
    </source>
</evidence>
<protein>
    <submittedName>
        <fullName evidence="8">Inorganic pyrophosphatase 3</fullName>
    </submittedName>
</protein>
<dbReference type="Pfam" id="PF06888">
    <property type="entry name" value="Put_Phosphatase"/>
    <property type="match status" value="1"/>
</dbReference>
<feature type="binding site" evidence="7">
    <location>
        <position position="12"/>
    </location>
    <ligand>
        <name>Mg(2+)</name>
        <dbReference type="ChEBI" id="CHEBI:18420"/>
    </ligand>
</feature>
<dbReference type="GO" id="GO:0006580">
    <property type="term" value="P:ethanolamine metabolic process"/>
    <property type="evidence" value="ECO:0007669"/>
    <property type="project" value="EnsemblPlants"/>
</dbReference>
<evidence type="ECO:0000256" key="2">
    <source>
        <dbReference type="ARBA" id="ARBA00022723"/>
    </source>
</evidence>
<feature type="active site" description="Nucleophile" evidence="5">
    <location>
        <position position="10"/>
    </location>
</feature>
<dbReference type="PANTHER" id="PTHR20889">
    <property type="entry name" value="PHOSPHATASE, ORPHAN 1, 2"/>
    <property type="match status" value="1"/>
</dbReference>
<evidence type="ECO:0000256" key="1">
    <source>
        <dbReference type="ARBA" id="ARBA00001946"/>
    </source>
</evidence>
<keyword evidence="3" id="KW-0378">Hydrolase</keyword>
<comment type="caution">
    <text evidence="8">The sequence shown here is derived from an EMBL/GenBank/DDBJ whole genome shotgun (WGS) entry which is preliminary data.</text>
</comment>
<dbReference type="NCBIfam" id="TIGR01488">
    <property type="entry name" value="HAD-SF-IB"/>
    <property type="match status" value="1"/>
</dbReference>
<comment type="cofactor">
    <cofactor evidence="1 7">
        <name>Mg(2+)</name>
        <dbReference type="ChEBI" id="CHEBI:18420"/>
    </cofactor>
</comment>
<dbReference type="InterPro" id="IPR016965">
    <property type="entry name" value="Pase_PHOSPHO-typ"/>
</dbReference>
<feature type="binding site" evidence="7">
    <location>
        <position position="10"/>
    </location>
    <ligand>
        <name>Mg(2+)</name>
        <dbReference type="ChEBI" id="CHEBI:18420"/>
    </ligand>
</feature>
<feature type="binding site" evidence="6">
    <location>
        <position position="21"/>
    </location>
    <ligand>
        <name>substrate</name>
    </ligand>
</feature>
<reference evidence="8 9" key="1">
    <citation type="submission" date="2019-12" db="EMBL/GenBank/DDBJ databases">
        <authorList>
            <person name="Alioto T."/>
            <person name="Alioto T."/>
            <person name="Gomez Garrido J."/>
        </authorList>
    </citation>
    <scope>NUCLEOTIDE SEQUENCE [LARGE SCALE GENOMIC DNA]</scope>
</reference>
<dbReference type="InterPro" id="IPR023214">
    <property type="entry name" value="HAD_sf"/>
</dbReference>
<dbReference type="Proteomes" id="UP000594638">
    <property type="component" value="Unassembled WGS sequence"/>
</dbReference>
<evidence type="ECO:0000256" key="6">
    <source>
        <dbReference type="PIRSR" id="PIRSR031051-2"/>
    </source>
</evidence>
<dbReference type="GO" id="GO:0042131">
    <property type="term" value="F:thiamine phosphate phosphatase activity"/>
    <property type="evidence" value="ECO:0007669"/>
    <property type="project" value="EnsemblPlants"/>
</dbReference>
<feature type="binding site" evidence="6">
    <location>
        <position position="96"/>
    </location>
    <ligand>
        <name>substrate</name>
    </ligand>
</feature>
<dbReference type="SUPFAM" id="SSF56784">
    <property type="entry name" value="HAD-like"/>
    <property type="match status" value="1"/>
</dbReference>
<keyword evidence="9" id="KW-1185">Reference proteome</keyword>
<dbReference type="Gene3D" id="3.40.50.1000">
    <property type="entry name" value="HAD superfamily/HAD-like"/>
    <property type="match status" value="1"/>
</dbReference>
<keyword evidence="4 7" id="KW-0460">Magnesium</keyword>
<dbReference type="Gramene" id="OE9A043866T2">
    <property type="protein sequence ID" value="OE9A043866C2"/>
    <property type="gene ID" value="OE9A043866"/>
</dbReference>
<sequence length="274" mass="31418">MAGKILIIFDFDRTLIEEDSDRWVLTNMGLTNLFYQLQSTLPWNSLMDSMLEEIHLQGKTVNDIEECLQQVPLHTRIVEVTKTAHALGCDLKVVSDSNAFYIRTILEHYGIYNCFSEIITNPIVVEDRGRLRIFPYNDMDSPHSCDLCPPNLCKGGVIERIQSSISESERKRLIYVGDGRNDFCPTLKLDAGDFVMPRMNFPLFDRILNNRALVKAKVHEWSNWEELATILHELINYISNEEEVECRTANQLNSVEYNNEAPGSTNEPLTVVTD</sequence>
<accession>A0A8S0UW01</accession>
<dbReference type="InterPro" id="IPR006384">
    <property type="entry name" value="HAD_hydro_PyrdxlP_Pase-like"/>
</dbReference>
<dbReference type="PIRSF" id="PIRSF031051">
    <property type="entry name" value="PyrdxlP_Pase_PHOSPHO2"/>
    <property type="match status" value="1"/>
</dbReference>